<feature type="domain" description="N-acetyltransferase" evidence="2">
    <location>
        <begin position="1"/>
        <end position="156"/>
    </location>
</feature>
<sequence length="156" mass="18071">MHIREIENRDNKAMEHIIKQSLEQFNLDIPGTAYYDPELSNLTEHYAKQQNAQYWVVVNDENDVLGGVGIGPFHDNIGELQKLYIKRDAQGLGLSKKLMEVALEFAKEHYTHCYLETMEILHVANQLYSNFGFEQLQQPLDGSDHGTMDTWFIKEL</sequence>
<dbReference type="Gene3D" id="3.40.630.30">
    <property type="match status" value="1"/>
</dbReference>
<proteinExistence type="predicted"/>
<dbReference type="PANTHER" id="PTHR13947">
    <property type="entry name" value="GNAT FAMILY N-ACETYLTRANSFERASE"/>
    <property type="match status" value="1"/>
</dbReference>
<keyword evidence="4" id="KW-1185">Reference proteome</keyword>
<dbReference type="InterPro" id="IPR050769">
    <property type="entry name" value="NAT_camello-type"/>
</dbReference>
<dbReference type="AlphaFoldDB" id="A0A511W2V6"/>
<reference evidence="3 4" key="1">
    <citation type="submission" date="2019-07" db="EMBL/GenBank/DDBJ databases">
        <title>Whole genome shotgun sequence of Alkalibacillus haloalkaliphilus NBRC 103110.</title>
        <authorList>
            <person name="Hosoyama A."/>
            <person name="Uohara A."/>
            <person name="Ohji S."/>
            <person name="Ichikawa N."/>
        </authorList>
    </citation>
    <scope>NUCLEOTIDE SEQUENCE [LARGE SCALE GENOMIC DNA]</scope>
    <source>
        <strain evidence="3 4">NBRC 103110</strain>
    </source>
</reference>
<dbReference type="EMBL" id="BJYA01000001">
    <property type="protein sequence ID" value="GEN44413.1"/>
    <property type="molecule type" value="Genomic_DNA"/>
</dbReference>
<comment type="caution">
    <text evidence="3">The sequence shown here is derived from an EMBL/GenBank/DDBJ whole genome shotgun (WGS) entry which is preliminary data.</text>
</comment>
<dbReference type="InterPro" id="IPR016181">
    <property type="entry name" value="Acyl_CoA_acyltransferase"/>
</dbReference>
<protein>
    <submittedName>
        <fullName evidence="3">N-acetyltransferase</fullName>
    </submittedName>
</protein>
<evidence type="ECO:0000313" key="4">
    <source>
        <dbReference type="Proteomes" id="UP000321440"/>
    </source>
</evidence>
<dbReference type="CDD" id="cd04301">
    <property type="entry name" value="NAT_SF"/>
    <property type="match status" value="1"/>
</dbReference>
<dbReference type="InterPro" id="IPR000182">
    <property type="entry name" value="GNAT_dom"/>
</dbReference>
<name>A0A511W2V6_9BACI</name>
<dbReference type="RefSeq" id="WP_146813479.1">
    <property type="nucleotide sequence ID" value="NZ_BJYA01000001.1"/>
</dbReference>
<evidence type="ECO:0000256" key="1">
    <source>
        <dbReference type="ARBA" id="ARBA00022679"/>
    </source>
</evidence>
<dbReference type="SUPFAM" id="SSF55729">
    <property type="entry name" value="Acyl-CoA N-acyltransferases (Nat)"/>
    <property type="match status" value="1"/>
</dbReference>
<dbReference type="OrthoDB" id="5419426at2"/>
<dbReference type="PANTHER" id="PTHR13947:SF37">
    <property type="entry name" value="LD18367P"/>
    <property type="match status" value="1"/>
</dbReference>
<evidence type="ECO:0000313" key="3">
    <source>
        <dbReference type="EMBL" id="GEN44413.1"/>
    </source>
</evidence>
<dbReference type="Pfam" id="PF00583">
    <property type="entry name" value="Acetyltransf_1"/>
    <property type="match status" value="1"/>
</dbReference>
<organism evidence="3 4">
    <name type="scientific">Alkalibacillus haloalkaliphilus</name>
    <dbReference type="NCBI Taxonomy" id="94136"/>
    <lineage>
        <taxon>Bacteria</taxon>
        <taxon>Bacillati</taxon>
        <taxon>Bacillota</taxon>
        <taxon>Bacilli</taxon>
        <taxon>Bacillales</taxon>
        <taxon>Bacillaceae</taxon>
        <taxon>Alkalibacillus</taxon>
    </lineage>
</organism>
<evidence type="ECO:0000259" key="2">
    <source>
        <dbReference type="PROSITE" id="PS51186"/>
    </source>
</evidence>
<accession>A0A511W2V6</accession>
<dbReference type="Proteomes" id="UP000321440">
    <property type="component" value="Unassembled WGS sequence"/>
</dbReference>
<dbReference type="GO" id="GO:0008080">
    <property type="term" value="F:N-acetyltransferase activity"/>
    <property type="evidence" value="ECO:0007669"/>
    <property type="project" value="InterPro"/>
</dbReference>
<dbReference type="PROSITE" id="PS51186">
    <property type="entry name" value="GNAT"/>
    <property type="match status" value="1"/>
</dbReference>
<gene>
    <name evidence="3" type="ORF">AHA02nite_01890</name>
</gene>
<keyword evidence="1 3" id="KW-0808">Transferase</keyword>